<keyword evidence="4 9" id="KW-0812">Transmembrane</keyword>
<comment type="function">
    <text evidence="8 9">Component of the signal peptidase complex (SPC) which catalyzes the cleavage of N-terminal signal sequences from nascent proteins as they are translocated into the lumen of the endoplasmic reticulum. Enhances the enzymatic activity of SPC and facilitates the interactions between different components of the translocation site.</text>
</comment>
<dbReference type="KEGG" id="aten:116294862"/>
<dbReference type="Pfam" id="PF06703">
    <property type="entry name" value="SPC25"/>
    <property type="match status" value="1"/>
</dbReference>
<proteinExistence type="inferred from homology"/>
<comment type="similarity">
    <text evidence="2 9">Belongs to the SPCS2 family.</text>
</comment>
<protein>
    <recommendedName>
        <fullName evidence="3 9">Signal peptidase complex subunit 2</fullName>
    </recommendedName>
</protein>
<dbReference type="GO" id="GO:0008233">
    <property type="term" value="F:peptidase activity"/>
    <property type="evidence" value="ECO:0007669"/>
    <property type="project" value="UniProtKB-UniRule"/>
</dbReference>
<evidence type="ECO:0000256" key="9">
    <source>
        <dbReference type="RuleBase" id="RU368033"/>
    </source>
</evidence>
<feature type="region of interest" description="Disordered" evidence="10">
    <location>
        <begin position="1"/>
        <end position="26"/>
    </location>
</feature>
<feature type="transmembrane region" description="Helical" evidence="9">
    <location>
        <begin position="91"/>
        <end position="112"/>
    </location>
</feature>
<evidence type="ECO:0000256" key="3">
    <source>
        <dbReference type="ARBA" id="ARBA00017057"/>
    </source>
</evidence>
<evidence type="ECO:0000256" key="6">
    <source>
        <dbReference type="ARBA" id="ARBA00022989"/>
    </source>
</evidence>
<evidence type="ECO:0000256" key="2">
    <source>
        <dbReference type="ARBA" id="ARBA00007324"/>
    </source>
</evidence>
<dbReference type="OrthoDB" id="29558at2759"/>
<evidence type="ECO:0000256" key="4">
    <source>
        <dbReference type="ARBA" id="ARBA00022692"/>
    </source>
</evidence>
<keyword evidence="7 9" id="KW-0472">Membrane</keyword>
<dbReference type="InterPro" id="IPR009582">
    <property type="entry name" value="Spc2/SPCS2"/>
</dbReference>
<dbReference type="AlphaFoldDB" id="A0A6P8I0J7"/>
<feature type="transmembrane region" description="Helical" evidence="9">
    <location>
        <begin position="63"/>
        <end position="79"/>
    </location>
</feature>
<evidence type="ECO:0000313" key="11">
    <source>
        <dbReference type="Proteomes" id="UP000515163"/>
    </source>
</evidence>
<name>A0A6P8I0J7_ACTTE</name>
<dbReference type="GeneID" id="116294862"/>
<dbReference type="GO" id="GO:0005787">
    <property type="term" value="C:signal peptidase complex"/>
    <property type="evidence" value="ECO:0007669"/>
    <property type="project" value="UniProtKB-UniRule"/>
</dbReference>
<dbReference type="FunCoup" id="A0A6P8I0J7">
    <property type="interactions" value="1931"/>
</dbReference>
<evidence type="ECO:0000256" key="1">
    <source>
        <dbReference type="ARBA" id="ARBA00004477"/>
    </source>
</evidence>
<evidence type="ECO:0000313" key="12">
    <source>
        <dbReference type="RefSeq" id="XP_031558402.1"/>
    </source>
</evidence>
<keyword evidence="5 9" id="KW-0256">Endoplasmic reticulum</keyword>
<organism evidence="11 12">
    <name type="scientific">Actinia tenebrosa</name>
    <name type="common">Australian red waratah sea anemone</name>
    <dbReference type="NCBI Taxonomy" id="6105"/>
    <lineage>
        <taxon>Eukaryota</taxon>
        <taxon>Metazoa</taxon>
        <taxon>Cnidaria</taxon>
        <taxon>Anthozoa</taxon>
        <taxon>Hexacorallia</taxon>
        <taxon>Actiniaria</taxon>
        <taxon>Actiniidae</taxon>
        <taxon>Actinia</taxon>
    </lineage>
</organism>
<accession>A0A6P8I0J7</accession>
<dbReference type="Proteomes" id="UP000515163">
    <property type="component" value="Unplaced"/>
</dbReference>
<reference evidence="12" key="1">
    <citation type="submission" date="2025-08" db="UniProtKB">
        <authorList>
            <consortium name="RefSeq"/>
        </authorList>
    </citation>
    <scope>IDENTIFICATION</scope>
    <source>
        <tissue evidence="12">Tentacle</tissue>
    </source>
</reference>
<dbReference type="GO" id="GO:0006465">
    <property type="term" value="P:signal peptide processing"/>
    <property type="evidence" value="ECO:0007669"/>
    <property type="project" value="UniProtKB-UniRule"/>
</dbReference>
<dbReference type="InParanoid" id="A0A6P8I0J7"/>
<gene>
    <name evidence="12" type="primary">LOC116294862</name>
</gene>
<dbReference type="RefSeq" id="XP_031558402.1">
    <property type="nucleotide sequence ID" value="XM_031702542.1"/>
</dbReference>
<dbReference type="PANTHER" id="PTHR13085:SF0">
    <property type="entry name" value="SIGNAL PEPTIDASE COMPLEX SUBUNIT 2"/>
    <property type="match status" value="1"/>
</dbReference>
<keyword evidence="11" id="KW-1185">Reference proteome</keyword>
<sequence>MASGQGSKKKGLSSLMSNDPDKPVKVDKWDGNAVKNALDDQAKKVLTEGYGYQEDHSVTDTRLAICTVSVLFALGALAYDYLYPFPTSRPVLILCVVAYFVLMGILTLFTTLKEKNYILFAVEKDDAGVGPDHVWTLRSGLKRYDHMYTLTMSFKDGNSKKEREQSMIKSVACWFDTEGTLIPEHFDKDVKELRKSLGEKKEN</sequence>
<comment type="subcellular location">
    <subcellularLocation>
        <location evidence="1 9">Endoplasmic reticulum membrane</location>
        <topology evidence="1 9">Multi-pass membrane protein</topology>
    </subcellularLocation>
</comment>
<keyword evidence="6 9" id="KW-1133">Transmembrane helix</keyword>
<evidence type="ECO:0000256" key="7">
    <source>
        <dbReference type="ARBA" id="ARBA00023136"/>
    </source>
</evidence>
<evidence type="ECO:0000256" key="10">
    <source>
        <dbReference type="SAM" id="MobiDB-lite"/>
    </source>
</evidence>
<dbReference type="GO" id="GO:0045047">
    <property type="term" value="P:protein targeting to ER"/>
    <property type="evidence" value="ECO:0007669"/>
    <property type="project" value="TreeGrafter"/>
</dbReference>
<evidence type="ECO:0000256" key="8">
    <source>
        <dbReference type="ARBA" id="ARBA00045608"/>
    </source>
</evidence>
<dbReference type="PANTHER" id="PTHR13085">
    <property type="entry name" value="MICROSOMAL SIGNAL PEPTIDASE 25 KDA SUBUNIT"/>
    <property type="match status" value="1"/>
</dbReference>
<feature type="compositionally biased region" description="Low complexity" evidence="10">
    <location>
        <begin position="1"/>
        <end position="17"/>
    </location>
</feature>
<evidence type="ECO:0000256" key="5">
    <source>
        <dbReference type="ARBA" id="ARBA00022824"/>
    </source>
</evidence>